<keyword evidence="4 5" id="KW-0131">Cell cycle</keyword>
<comment type="similarity">
    <text evidence="5 6">Belongs to the FtsA/MreB family.</text>
</comment>
<keyword evidence="2 5" id="KW-0132">Cell division</keyword>
<name>A0ABT6YMG9_9BACT</name>
<evidence type="ECO:0000256" key="3">
    <source>
        <dbReference type="ARBA" id="ARBA00023136"/>
    </source>
</evidence>
<evidence type="ECO:0000256" key="1">
    <source>
        <dbReference type="ARBA" id="ARBA00022475"/>
    </source>
</evidence>
<dbReference type="InterPro" id="IPR043129">
    <property type="entry name" value="ATPase_NBD"/>
</dbReference>
<dbReference type="PANTHER" id="PTHR32432:SF4">
    <property type="entry name" value="CELL DIVISION PROTEIN FTSA"/>
    <property type="match status" value="1"/>
</dbReference>
<protein>
    <recommendedName>
        <fullName evidence="5 6">Cell division protein FtsA</fullName>
    </recommendedName>
</protein>
<feature type="domain" description="SHS2" evidence="8">
    <location>
        <begin position="5"/>
        <end position="197"/>
    </location>
</feature>
<dbReference type="Pfam" id="PF14450">
    <property type="entry name" value="FtsA"/>
    <property type="match status" value="1"/>
</dbReference>
<evidence type="ECO:0000259" key="8">
    <source>
        <dbReference type="SMART" id="SM00842"/>
    </source>
</evidence>
<proteinExistence type="inferred from homology"/>
<evidence type="ECO:0000313" key="9">
    <source>
        <dbReference type="EMBL" id="MDI9864797.1"/>
    </source>
</evidence>
<feature type="region of interest" description="Disordered" evidence="7">
    <location>
        <begin position="405"/>
        <end position="456"/>
    </location>
</feature>
<accession>A0ABT6YMG9</accession>
<dbReference type="InterPro" id="IPR003494">
    <property type="entry name" value="SHS2_FtsA"/>
</dbReference>
<dbReference type="PIRSF" id="PIRSF003101">
    <property type="entry name" value="FtsA"/>
    <property type="match status" value="1"/>
</dbReference>
<feature type="compositionally biased region" description="Basic and acidic residues" evidence="7">
    <location>
        <begin position="415"/>
        <end position="427"/>
    </location>
</feature>
<reference evidence="9 10" key="1">
    <citation type="submission" date="2023-05" db="EMBL/GenBank/DDBJ databases">
        <title>Novel species of genus Flectobacillus isolated from stream in China.</title>
        <authorList>
            <person name="Lu H."/>
        </authorList>
    </citation>
    <scope>NUCLEOTIDE SEQUENCE [LARGE SCALE GENOMIC DNA]</scope>
    <source>
        <strain evidence="9 10">DC10W</strain>
    </source>
</reference>
<dbReference type="Proteomes" id="UP001236569">
    <property type="component" value="Unassembled WGS sequence"/>
</dbReference>
<comment type="subunit">
    <text evidence="5">Self-interacts. Interacts with FtsZ.</text>
</comment>
<keyword evidence="10" id="KW-1185">Reference proteome</keyword>
<gene>
    <name evidence="5 9" type="primary">ftsA</name>
    <name evidence="9" type="ORF">QM480_10710</name>
</gene>
<comment type="function">
    <text evidence="5 6">Cell division protein that is involved in the assembly of the Z ring. May serve as a membrane anchor for the Z ring.</text>
</comment>
<dbReference type="GO" id="GO:0051301">
    <property type="term" value="P:cell division"/>
    <property type="evidence" value="ECO:0007669"/>
    <property type="project" value="UniProtKB-KW"/>
</dbReference>
<evidence type="ECO:0000313" key="10">
    <source>
        <dbReference type="Proteomes" id="UP001236569"/>
    </source>
</evidence>
<evidence type="ECO:0000256" key="2">
    <source>
        <dbReference type="ARBA" id="ARBA00022618"/>
    </source>
</evidence>
<dbReference type="PANTHER" id="PTHR32432">
    <property type="entry name" value="CELL DIVISION PROTEIN FTSA-RELATED"/>
    <property type="match status" value="1"/>
</dbReference>
<evidence type="ECO:0000256" key="7">
    <source>
        <dbReference type="SAM" id="MobiDB-lite"/>
    </source>
</evidence>
<sequence length="456" mass="49265">MSEIIVGLDIGSKQVSVVAGRLDNMGKLEILGLGKGDTTGQVSKGVVLNVNKTIDAVRNAIMQVEQQANIDIRGVIASVAGPNIVGIKHKAMITRNTSGEEVTVTDVDQVASDAERTFISQGNSIVHTLPQEYVVDSSTGIQEPVGISGLKLQGDFLMITSPTLALDKTKRCIERAKEKMEIEGGLVFSPLAASLAVLSEQEKKSGVALVDIGSGTTEIAIFYKNIVRYISVLPYAGDIITADVEQGCNVSNEHAEVMKVRFGNALASQVPFEETISIPGINGRKPKVVSVKNLSIIIEERLKEIAALVVAEISRSGFGNRLSCGIVLTGGSVQMPNICELFEKVTGRDVRLGYPNENLGRTISEEVKNPSFATAVGLVWNGLRSIDEREDSYKVLRKTEPKIVPPVAVTPNTPRKREPEKEREQKQVKKQGSWLDGLKKFGKGLLGDDLGEDDKY</sequence>
<dbReference type="EMBL" id="JASHID010000006">
    <property type="protein sequence ID" value="MDI9864797.1"/>
    <property type="molecule type" value="Genomic_DNA"/>
</dbReference>
<dbReference type="SMART" id="SM00842">
    <property type="entry name" value="FtsA"/>
    <property type="match status" value="1"/>
</dbReference>
<dbReference type="NCBIfam" id="TIGR01174">
    <property type="entry name" value="ftsA"/>
    <property type="match status" value="1"/>
</dbReference>
<keyword evidence="1 5" id="KW-1003">Cell membrane</keyword>
<dbReference type="InterPro" id="IPR050696">
    <property type="entry name" value="FtsA/MreB"/>
</dbReference>
<evidence type="ECO:0000256" key="5">
    <source>
        <dbReference type="HAMAP-Rule" id="MF_02033"/>
    </source>
</evidence>
<dbReference type="SUPFAM" id="SSF53067">
    <property type="entry name" value="Actin-like ATPase domain"/>
    <property type="match status" value="2"/>
</dbReference>
<evidence type="ECO:0000256" key="6">
    <source>
        <dbReference type="PIRNR" id="PIRNR003101"/>
    </source>
</evidence>
<dbReference type="HAMAP" id="MF_02033">
    <property type="entry name" value="FtsA"/>
    <property type="match status" value="1"/>
</dbReference>
<keyword evidence="3 5" id="KW-0472">Membrane</keyword>
<comment type="caution">
    <text evidence="9">The sequence shown here is derived from an EMBL/GenBank/DDBJ whole genome shotgun (WGS) entry which is preliminary data.</text>
</comment>
<dbReference type="Gene3D" id="3.30.420.40">
    <property type="match status" value="1"/>
</dbReference>
<comment type="subcellular location">
    <subcellularLocation>
        <location evidence="5">Cell membrane</location>
        <topology evidence="5">Peripheral membrane protein</topology>
        <orientation evidence="5">Cytoplasmic side</orientation>
    </subcellularLocation>
    <text evidence="5">Localizes to the Z ring in an FtsZ-dependent manner. Targeted to the membrane through a conserved C-terminal amphipathic helix.</text>
</comment>
<organism evidence="9 10">
    <name type="scientific">Flectobacillus longus</name>
    <dbReference type="NCBI Taxonomy" id="2984207"/>
    <lineage>
        <taxon>Bacteria</taxon>
        <taxon>Pseudomonadati</taxon>
        <taxon>Bacteroidota</taxon>
        <taxon>Cytophagia</taxon>
        <taxon>Cytophagales</taxon>
        <taxon>Flectobacillaceae</taxon>
        <taxon>Flectobacillus</taxon>
    </lineage>
</organism>
<dbReference type="RefSeq" id="WP_283369920.1">
    <property type="nucleotide sequence ID" value="NZ_JASHID010000006.1"/>
</dbReference>
<dbReference type="Pfam" id="PF02491">
    <property type="entry name" value="SHS2_FTSA"/>
    <property type="match status" value="1"/>
</dbReference>
<evidence type="ECO:0000256" key="4">
    <source>
        <dbReference type="ARBA" id="ARBA00023306"/>
    </source>
</evidence>
<dbReference type="InterPro" id="IPR020823">
    <property type="entry name" value="Cell_div_FtsA"/>
</dbReference>
<dbReference type="CDD" id="cd24048">
    <property type="entry name" value="ASKHA_NBD_FtsA"/>
    <property type="match status" value="1"/>
</dbReference>
<dbReference type="Gene3D" id="3.30.1490.110">
    <property type="match status" value="1"/>
</dbReference>